<dbReference type="GO" id="GO:0016020">
    <property type="term" value="C:membrane"/>
    <property type="evidence" value="ECO:0007669"/>
    <property type="project" value="UniProtKB-SubCell"/>
</dbReference>
<feature type="region of interest" description="Disordered" evidence="5">
    <location>
        <begin position="352"/>
        <end position="399"/>
    </location>
</feature>
<evidence type="ECO:0000256" key="3">
    <source>
        <dbReference type="ARBA" id="ARBA00022989"/>
    </source>
</evidence>
<keyword evidence="3 6" id="KW-1133">Transmembrane helix</keyword>
<feature type="transmembrane region" description="Helical" evidence="6">
    <location>
        <begin position="217"/>
        <end position="240"/>
    </location>
</feature>
<feature type="compositionally biased region" description="Basic and acidic residues" evidence="5">
    <location>
        <begin position="352"/>
        <end position="366"/>
    </location>
</feature>
<dbReference type="Proteomes" id="UP000751190">
    <property type="component" value="Unassembled WGS sequence"/>
</dbReference>
<dbReference type="InterPro" id="IPR050186">
    <property type="entry name" value="TPT_transporter"/>
</dbReference>
<evidence type="ECO:0000256" key="2">
    <source>
        <dbReference type="ARBA" id="ARBA00022692"/>
    </source>
</evidence>
<evidence type="ECO:0008006" key="9">
    <source>
        <dbReference type="Google" id="ProtNLM"/>
    </source>
</evidence>
<feature type="transmembrane region" description="Helical" evidence="6">
    <location>
        <begin position="181"/>
        <end position="197"/>
    </location>
</feature>
<dbReference type="SUPFAM" id="SSF103481">
    <property type="entry name" value="Multidrug resistance efflux transporter EmrE"/>
    <property type="match status" value="1"/>
</dbReference>
<evidence type="ECO:0000256" key="6">
    <source>
        <dbReference type="SAM" id="Phobius"/>
    </source>
</evidence>
<feature type="transmembrane region" description="Helical" evidence="6">
    <location>
        <begin position="302"/>
        <end position="320"/>
    </location>
</feature>
<evidence type="ECO:0000313" key="7">
    <source>
        <dbReference type="EMBL" id="KAG8467288.1"/>
    </source>
</evidence>
<comment type="caution">
    <text evidence="7">The sequence shown here is derived from an EMBL/GenBank/DDBJ whole genome shotgun (WGS) entry which is preliminary data.</text>
</comment>
<feature type="transmembrane region" description="Helical" evidence="6">
    <location>
        <begin position="151"/>
        <end position="169"/>
    </location>
</feature>
<evidence type="ECO:0000313" key="8">
    <source>
        <dbReference type="Proteomes" id="UP000751190"/>
    </source>
</evidence>
<organism evidence="7 8">
    <name type="scientific">Diacronema lutheri</name>
    <name type="common">Unicellular marine alga</name>
    <name type="synonym">Monochrysis lutheri</name>
    <dbReference type="NCBI Taxonomy" id="2081491"/>
    <lineage>
        <taxon>Eukaryota</taxon>
        <taxon>Haptista</taxon>
        <taxon>Haptophyta</taxon>
        <taxon>Pavlovophyceae</taxon>
        <taxon>Pavlovales</taxon>
        <taxon>Pavlovaceae</taxon>
        <taxon>Diacronema</taxon>
    </lineage>
</organism>
<dbReference type="OMA" id="VWMLINC"/>
<gene>
    <name evidence="7" type="ORF">KFE25_000604</name>
</gene>
<accession>A0A8J6CH22</accession>
<keyword evidence="8" id="KW-1185">Reference proteome</keyword>
<dbReference type="EMBL" id="JAGTXO010000006">
    <property type="protein sequence ID" value="KAG8467288.1"/>
    <property type="molecule type" value="Genomic_DNA"/>
</dbReference>
<sequence>MRRGTPGGVARADGAHPLDRDERHSKRHLYADFEPALACLSYALCSTTLSLFNKLVFSGHSFNFPVSVLAFQSLCAVVFLQLSEWLKLSEPSPLSRDVLRAMAPVTLLFCVMLWTSGKALRFVSMPIFTVFKNLAVVGTTVWEYCRFGSRVSIGIVASLALMVGGSVAAGAGDLTVTREGLFWMLVNVLSTVAYVASLKDLVPPDLPSSAKTLANNLLSLVAFAAVAAANGEIGGFWAALSAQSRLFKLALLCTGVIGTAINLSTFWCSRVTSGATYAFVGASNKIPVALIGHFAFHSELTLGGWIGVSLGLGSGLIFAFTKERERRQHAAAIARGSMGAVDAPSTYAAIARKESGELRPHARGEAGDGDDETDLETAPLRDDARRDDARRDDARRGRE</sequence>
<feature type="transmembrane region" description="Helical" evidence="6">
    <location>
        <begin position="246"/>
        <end position="268"/>
    </location>
</feature>
<evidence type="ECO:0000256" key="4">
    <source>
        <dbReference type="ARBA" id="ARBA00023136"/>
    </source>
</evidence>
<comment type="subcellular location">
    <subcellularLocation>
        <location evidence="1">Membrane</location>
        <topology evidence="1">Multi-pass membrane protein</topology>
    </subcellularLocation>
</comment>
<evidence type="ECO:0000256" key="5">
    <source>
        <dbReference type="SAM" id="MobiDB-lite"/>
    </source>
</evidence>
<protein>
    <recommendedName>
        <fullName evidence="9">GDP-mannose transporter</fullName>
    </recommendedName>
</protein>
<feature type="transmembrane region" description="Helical" evidence="6">
    <location>
        <begin position="98"/>
        <end position="116"/>
    </location>
</feature>
<keyword evidence="2 6" id="KW-0812">Transmembrane</keyword>
<feature type="compositionally biased region" description="Basic and acidic residues" evidence="5">
    <location>
        <begin position="379"/>
        <end position="399"/>
    </location>
</feature>
<dbReference type="InterPro" id="IPR037185">
    <property type="entry name" value="EmrE-like"/>
</dbReference>
<feature type="transmembrane region" description="Helical" evidence="6">
    <location>
        <begin position="64"/>
        <end position="86"/>
    </location>
</feature>
<name>A0A8J6CH22_DIALT</name>
<dbReference type="AlphaFoldDB" id="A0A8J6CH22"/>
<feature type="transmembrane region" description="Helical" evidence="6">
    <location>
        <begin position="122"/>
        <end position="144"/>
    </location>
</feature>
<evidence type="ECO:0000256" key="1">
    <source>
        <dbReference type="ARBA" id="ARBA00004141"/>
    </source>
</evidence>
<proteinExistence type="predicted"/>
<dbReference type="OrthoDB" id="417037at2759"/>
<reference evidence="7" key="1">
    <citation type="submission" date="2021-05" db="EMBL/GenBank/DDBJ databases">
        <title>The genome of the haptophyte Pavlova lutheri (Diacronema luteri, Pavlovales) - a model for lipid biosynthesis in eukaryotic algae.</title>
        <authorList>
            <person name="Hulatt C.J."/>
            <person name="Posewitz M.C."/>
        </authorList>
    </citation>
    <scope>NUCLEOTIDE SEQUENCE</scope>
    <source>
        <strain evidence="7">NIVA-4/92</strain>
    </source>
</reference>
<keyword evidence="4 6" id="KW-0472">Membrane</keyword>
<dbReference type="PANTHER" id="PTHR11132">
    <property type="entry name" value="SOLUTE CARRIER FAMILY 35"/>
    <property type="match status" value="1"/>
</dbReference>